<dbReference type="FunFam" id="3.10.20.30:FF:000020">
    <property type="entry name" value="Xanthine dehydrogenase iron-sulfur subunit"/>
    <property type="match status" value="1"/>
</dbReference>
<dbReference type="PROSITE" id="PS51085">
    <property type="entry name" value="2FE2S_FER_2"/>
    <property type="match status" value="1"/>
</dbReference>
<dbReference type="PANTHER" id="PTHR44379:SF2">
    <property type="entry name" value="BLR6218 PROTEIN"/>
    <property type="match status" value="1"/>
</dbReference>
<evidence type="ECO:0000256" key="4">
    <source>
        <dbReference type="ARBA" id="ARBA00023004"/>
    </source>
</evidence>
<proteinExistence type="predicted"/>
<protein>
    <submittedName>
        <fullName evidence="7">Aerobic-type carbon monoxide dehydrogenase, small subunit CoxS/CutS-like protein</fullName>
        <ecNumber evidence="7">1.3.99.16</ecNumber>
    </submittedName>
</protein>
<dbReference type="InterPro" id="IPR036010">
    <property type="entry name" value="2Fe-2S_ferredoxin-like_sf"/>
</dbReference>
<evidence type="ECO:0000256" key="2">
    <source>
        <dbReference type="ARBA" id="ARBA00022723"/>
    </source>
</evidence>
<organism evidence="7 8">
    <name type="scientific">Congregibacter litoralis KT71</name>
    <dbReference type="NCBI Taxonomy" id="314285"/>
    <lineage>
        <taxon>Bacteria</taxon>
        <taxon>Pseudomonadati</taxon>
        <taxon>Pseudomonadota</taxon>
        <taxon>Gammaproteobacteria</taxon>
        <taxon>Cellvibrionales</taxon>
        <taxon>Halieaceae</taxon>
        <taxon>Congregibacter</taxon>
    </lineage>
</organism>
<feature type="domain" description="2Fe-2S ferredoxin-type" evidence="6">
    <location>
        <begin position="1"/>
        <end position="76"/>
    </location>
</feature>
<dbReference type="GO" id="GO:0051537">
    <property type="term" value="F:2 iron, 2 sulfur cluster binding"/>
    <property type="evidence" value="ECO:0007669"/>
    <property type="project" value="UniProtKB-KW"/>
</dbReference>
<dbReference type="Proteomes" id="UP000019205">
    <property type="component" value="Chromosome"/>
</dbReference>
<evidence type="ECO:0000256" key="5">
    <source>
        <dbReference type="ARBA" id="ARBA00023014"/>
    </source>
</evidence>
<keyword evidence="5" id="KW-0411">Iron-sulfur</keyword>
<dbReference type="InterPro" id="IPR051452">
    <property type="entry name" value="Diverse_Oxidoreductases"/>
</dbReference>
<dbReference type="SUPFAM" id="SSF54292">
    <property type="entry name" value="2Fe-2S ferredoxin-like"/>
    <property type="match status" value="1"/>
</dbReference>
<evidence type="ECO:0000256" key="3">
    <source>
        <dbReference type="ARBA" id="ARBA00023002"/>
    </source>
</evidence>
<accession>A4A7F2</accession>
<keyword evidence="1" id="KW-0001">2Fe-2S</keyword>
<dbReference type="PANTHER" id="PTHR44379">
    <property type="entry name" value="OXIDOREDUCTASE WITH IRON-SULFUR SUBUNIT"/>
    <property type="match status" value="1"/>
</dbReference>
<evidence type="ECO:0000259" key="6">
    <source>
        <dbReference type="PROSITE" id="PS51085"/>
    </source>
</evidence>
<name>A4A7F2_9GAMM</name>
<dbReference type="Gene3D" id="1.10.150.120">
    <property type="entry name" value="[2Fe-2S]-binding domain"/>
    <property type="match status" value="1"/>
</dbReference>
<dbReference type="PROSITE" id="PS00197">
    <property type="entry name" value="2FE2S_FER_1"/>
    <property type="match status" value="1"/>
</dbReference>
<evidence type="ECO:0000313" key="8">
    <source>
        <dbReference type="Proteomes" id="UP000019205"/>
    </source>
</evidence>
<dbReference type="OrthoDB" id="9775084at2"/>
<dbReference type="Gene3D" id="3.10.20.30">
    <property type="match status" value="1"/>
</dbReference>
<dbReference type="eggNOG" id="COG2080">
    <property type="taxonomic scope" value="Bacteria"/>
</dbReference>
<gene>
    <name evidence="7" type="ORF">KT71_03202</name>
</gene>
<keyword evidence="2" id="KW-0479">Metal-binding</keyword>
<dbReference type="AlphaFoldDB" id="A4A7F2"/>
<reference evidence="7 8" key="1">
    <citation type="journal article" date="2007" name="Proc. Natl. Acad. Sci. U.S.A.">
        <title>Characterization of a marine gammaproteobacterium capable of aerobic anoxygenic photosynthesis.</title>
        <authorList>
            <person name="Fuchs B.M."/>
            <person name="Spring S."/>
            <person name="Teeling H."/>
            <person name="Quast C."/>
            <person name="Wulf J."/>
            <person name="Schattenhofer M."/>
            <person name="Yan S."/>
            <person name="Ferriera S."/>
            <person name="Johnson J."/>
            <person name="Glockner F.O."/>
            <person name="Amann R."/>
        </authorList>
    </citation>
    <scope>NUCLEOTIDE SEQUENCE [LARGE SCALE GENOMIC DNA]</scope>
    <source>
        <strain evidence="7">KT71</strain>
    </source>
</reference>
<dbReference type="InterPro" id="IPR001041">
    <property type="entry name" value="2Fe-2S_ferredoxin-type"/>
</dbReference>
<dbReference type="Pfam" id="PF00111">
    <property type="entry name" value="Fer2"/>
    <property type="match status" value="1"/>
</dbReference>
<keyword evidence="4" id="KW-0408">Iron</keyword>
<reference evidence="7 8" key="2">
    <citation type="journal article" date="2009" name="PLoS ONE">
        <title>The photosynthetic apparatus and its regulation in the aerobic gammaproteobacterium Congregibacter litoralis gen. nov., sp. nov.</title>
        <authorList>
            <person name="Spring S."/>
            <person name="Lunsdorf H."/>
            <person name="Fuchs B.M."/>
            <person name="Tindall B.J."/>
        </authorList>
    </citation>
    <scope>NUCLEOTIDE SEQUENCE [LARGE SCALE GENOMIC DNA]</scope>
    <source>
        <strain evidence="7">KT71</strain>
    </source>
</reference>
<dbReference type="STRING" id="314285.KT71_03202"/>
<dbReference type="EC" id="1.3.99.16" evidence="7"/>
<dbReference type="Pfam" id="PF01799">
    <property type="entry name" value="Fer2_2"/>
    <property type="match status" value="1"/>
</dbReference>
<dbReference type="GO" id="GO:0047121">
    <property type="term" value="F:isoquinoline 1-oxidoreductase activity"/>
    <property type="evidence" value="ECO:0007669"/>
    <property type="project" value="UniProtKB-EC"/>
</dbReference>
<keyword evidence="8" id="KW-1185">Reference proteome</keyword>
<evidence type="ECO:0000256" key="1">
    <source>
        <dbReference type="ARBA" id="ARBA00022714"/>
    </source>
</evidence>
<dbReference type="InterPro" id="IPR012675">
    <property type="entry name" value="Beta-grasp_dom_sf"/>
</dbReference>
<dbReference type="InterPro" id="IPR036884">
    <property type="entry name" value="2Fe-2S-bd_dom_sf"/>
</dbReference>
<dbReference type="EMBL" id="AAOA02000002">
    <property type="protein sequence ID" value="EAQ98221.2"/>
    <property type="molecule type" value="Genomic_DNA"/>
</dbReference>
<comment type="caution">
    <text evidence="7">The sequence shown here is derived from an EMBL/GenBank/DDBJ whole genome shotgun (WGS) entry which is preliminary data.</text>
</comment>
<sequence length="179" mass="18746">MISLRVNGEHRELDVDPAMPLLWALRENLAMTGTKFGCGIAQCGACTVHLNGRAIRSCVTPVSAAEGGEVTTIEGLADRTPGEGLHPLQTAWIEKQVPQCGYCQSGQLMSAAALLDSNPNPDDAAIDAAMAGNVCRCGMYSRIKSAIKHAASQNRAVVQSFDPGASVNAEDDVGEKAHG</sequence>
<dbReference type="InterPro" id="IPR002888">
    <property type="entry name" value="2Fe-2S-bd"/>
</dbReference>
<dbReference type="CDD" id="cd00207">
    <property type="entry name" value="fer2"/>
    <property type="match status" value="1"/>
</dbReference>
<dbReference type="RefSeq" id="WP_023659848.1">
    <property type="nucleotide sequence ID" value="NZ_CM002299.1"/>
</dbReference>
<dbReference type="SUPFAM" id="SSF47741">
    <property type="entry name" value="CO dehydrogenase ISP C-domain like"/>
    <property type="match status" value="1"/>
</dbReference>
<evidence type="ECO:0000313" key="7">
    <source>
        <dbReference type="EMBL" id="EAQ98221.2"/>
    </source>
</evidence>
<keyword evidence="3 7" id="KW-0560">Oxidoreductase</keyword>
<dbReference type="HOGENOM" id="CLU_052511_3_0_6"/>
<dbReference type="InterPro" id="IPR006058">
    <property type="entry name" value="2Fe2S_fd_BS"/>
</dbReference>
<dbReference type="GO" id="GO:0046872">
    <property type="term" value="F:metal ion binding"/>
    <property type="evidence" value="ECO:0007669"/>
    <property type="project" value="UniProtKB-KW"/>
</dbReference>